<accession>A0AAV3X4H4</accession>
<proteinExistence type="predicted"/>
<evidence type="ECO:0008006" key="4">
    <source>
        <dbReference type="Google" id="ProtNLM"/>
    </source>
</evidence>
<comment type="caution">
    <text evidence="2">The sequence shown here is derived from an EMBL/GenBank/DDBJ whole genome shotgun (WGS) entry which is preliminary data.</text>
</comment>
<keyword evidence="1" id="KW-1133">Transmembrane helix</keyword>
<dbReference type="AlphaFoldDB" id="A0AAV3X4H4"/>
<protein>
    <recommendedName>
        <fullName evidence="4">DUF1574 domain-containing protein</fullName>
    </recommendedName>
</protein>
<name>A0AAV3X4H4_9CYAN</name>
<sequence>MKTSKYLSSIISGILFSILIFLLAVFYQLGAPTESSRWTYELYTIKTRIADSITTPKIVVVAGSNALFGISCKIIREETKFPCVNAATYAGLGIDYILNRSRSLLQPGDTVILPLEYEFYTDDGKLNGALIDYVLARDLEYLKSLNWLAQIRFITGVSMTRVQDGILARLGTPKQWQSHYKSENLNQYGDDTGNRASDMTKKEFKALEELKPKEMQGYIKSSYGMKSINNFVDWSQKNNIKVIATWPNTFWFEAYQEQQAKELFQSINDFYQTIKVPLLGTYRDFMYDKSMFYDTSYHMNDKGVRYRTKQLIDLLEPFLPKVKKT</sequence>
<keyword evidence="1" id="KW-0812">Transmembrane</keyword>
<dbReference type="RefSeq" id="WP_226576850.1">
    <property type="nucleotide sequence ID" value="NZ_BLAY01000016.1"/>
</dbReference>
<evidence type="ECO:0000256" key="1">
    <source>
        <dbReference type="SAM" id="Phobius"/>
    </source>
</evidence>
<evidence type="ECO:0000313" key="3">
    <source>
        <dbReference type="Proteomes" id="UP001050975"/>
    </source>
</evidence>
<reference evidence="2" key="1">
    <citation type="submission" date="2019-10" db="EMBL/GenBank/DDBJ databases">
        <title>Draft genome sequece of Microseira wollei NIES-4236.</title>
        <authorList>
            <person name="Yamaguchi H."/>
            <person name="Suzuki S."/>
            <person name="Kawachi M."/>
        </authorList>
    </citation>
    <scope>NUCLEOTIDE SEQUENCE</scope>
    <source>
        <strain evidence="2">NIES-4236</strain>
    </source>
</reference>
<dbReference type="Proteomes" id="UP001050975">
    <property type="component" value="Unassembled WGS sequence"/>
</dbReference>
<feature type="transmembrane region" description="Helical" evidence="1">
    <location>
        <begin position="6"/>
        <end position="27"/>
    </location>
</feature>
<organism evidence="2 3">
    <name type="scientific">Microseira wollei NIES-4236</name>
    <dbReference type="NCBI Taxonomy" id="2530354"/>
    <lineage>
        <taxon>Bacteria</taxon>
        <taxon>Bacillati</taxon>
        <taxon>Cyanobacteriota</taxon>
        <taxon>Cyanophyceae</taxon>
        <taxon>Oscillatoriophycideae</taxon>
        <taxon>Aerosakkonematales</taxon>
        <taxon>Aerosakkonemataceae</taxon>
        <taxon>Microseira</taxon>
    </lineage>
</organism>
<keyword evidence="3" id="KW-1185">Reference proteome</keyword>
<dbReference type="EMBL" id="BLAY01000016">
    <property type="protein sequence ID" value="GET36710.1"/>
    <property type="molecule type" value="Genomic_DNA"/>
</dbReference>
<keyword evidence="1" id="KW-0472">Membrane</keyword>
<gene>
    <name evidence="2" type="ORF">MiSe_14620</name>
</gene>
<evidence type="ECO:0000313" key="2">
    <source>
        <dbReference type="EMBL" id="GET36710.1"/>
    </source>
</evidence>